<accession>A0A1L7XPK7</accession>
<reference evidence="2 3" key="1">
    <citation type="submission" date="2016-03" db="EMBL/GenBank/DDBJ databases">
        <authorList>
            <person name="Ploux O."/>
        </authorList>
    </citation>
    <scope>NUCLEOTIDE SEQUENCE [LARGE SCALE GENOMIC DNA]</scope>
    <source>
        <strain evidence="2 3">UAMH 11012</strain>
    </source>
</reference>
<protein>
    <recommendedName>
        <fullName evidence="4">HRQ family protein 2</fullName>
    </recommendedName>
</protein>
<evidence type="ECO:0000313" key="3">
    <source>
        <dbReference type="Proteomes" id="UP000184330"/>
    </source>
</evidence>
<keyword evidence="3" id="KW-1185">Reference proteome</keyword>
<feature type="transmembrane region" description="Helical" evidence="1">
    <location>
        <begin position="15"/>
        <end position="34"/>
    </location>
</feature>
<evidence type="ECO:0000256" key="1">
    <source>
        <dbReference type="SAM" id="Phobius"/>
    </source>
</evidence>
<dbReference type="OrthoDB" id="5043642at2759"/>
<proteinExistence type="predicted"/>
<dbReference type="AlphaFoldDB" id="A0A1L7XPK7"/>
<dbReference type="STRING" id="576137.A0A1L7XPK7"/>
<name>A0A1L7XPK7_9HELO</name>
<evidence type="ECO:0008006" key="4">
    <source>
        <dbReference type="Google" id="ProtNLM"/>
    </source>
</evidence>
<dbReference type="Proteomes" id="UP000184330">
    <property type="component" value="Unassembled WGS sequence"/>
</dbReference>
<keyword evidence="1" id="KW-0472">Membrane</keyword>
<keyword evidence="1" id="KW-1133">Transmembrane helix</keyword>
<dbReference type="InterPro" id="IPR021848">
    <property type="entry name" value="HODM_asu-like"/>
</dbReference>
<evidence type="ECO:0000313" key="2">
    <source>
        <dbReference type="EMBL" id="CZR66982.1"/>
    </source>
</evidence>
<keyword evidence="1" id="KW-0812">Transmembrane</keyword>
<dbReference type="EMBL" id="FJOG01000041">
    <property type="protein sequence ID" value="CZR66982.1"/>
    <property type="molecule type" value="Genomic_DNA"/>
</dbReference>
<dbReference type="Pfam" id="PF11927">
    <property type="entry name" value="HODM_asu-like"/>
    <property type="match status" value="1"/>
</dbReference>
<sequence length="376" mass="43206">MNASSEATQLWELDYWPLTYLALPTTLALLFLYFREPLIQKSKVVLATSRASINDESSFEPMGIVEPFAFKHSWETEEPRKIYKFSPKYFSTMGLTNTNINFITQIDKQFPERLIERQRILDTHPNALKCLPTAVPMVKELYTYLITHYLPRRYPSIFALHSNSLLNKVTNKHLPLTPPTDPIEALQLIAVNIDEDFLMLLPAPDGDGYSLQSFVWCYPVGFDAGSKLGLKLREAHKPVPEYKEKLQGSMDRYFGGLKVGRVVYRVNWAIATNASLCEDGEYHLYEGQEISTETDIDISNCWVRCELQTLFALPKTGGRILSVHLYLYPLQQIKDEGLGRELIEAIDGLKLGNAPAFWRYKRAPLWQEKVKEFLRS</sequence>
<organism evidence="2 3">
    <name type="scientific">Phialocephala subalpina</name>
    <dbReference type="NCBI Taxonomy" id="576137"/>
    <lineage>
        <taxon>Eukaryota</taxon>
        <taxon>Fungi</taxon>
        <taxon>Dikarya</taxon>
        <taxon>Ascomycota</taxon>
        <taxon>Pezizomycotina</taxon>
        <taxon>Leotiomycetes</taxon>
        <taxon>Helotiales</taxon>
        <taxon>Mollisiaceae</taxon>
        <taxon>Phialocephala</taxon>
        <taxon>Phialocephala fortinii species complex</taxon>
    </lineage>
</organism>
<gene>
    <name evidence="2" type="ORF">PAC_16881</name>
</gene>